<reference evidence="1 2" key="1">
    <citation type="journal article" date="2019" name="Int. J. Syst. Evol. Microbiol.">
        <title>The Global Catalogue of Microorganisms (GCM) 10K type strain sequencing project: providing services to taxonomists for standard genome sequencing and annotation.</title>
        <authorList>
            <consortium name="The Broad Institute Genomics Platform"/>
            <consortium name="The Broad Institute Genome Sequencing Center for Infectious Disease"/>
            <person name="Wu L."/>
            <person name="Ma J."/>
        </authorList>
    </citation>
    <scope>NUCLEOTIDE SEQUENCE [LARGE SCALE GENOMIC DNA]</scope>
    <source>
        <strain evidence="1 2">CGMCC 1.10390</strain>
    </source>
</reference>
<keyword evidence="2" id="KW-1185">Reference proteome</keyword>
<evidence type="ECO:0000313" key="2">
    <source>
        <dbReference type="Proteomes" id="UP001597034"/>
    </source>
</evidence>
<dbReference type="Proteomes" id="UP001597034">
    <property type="component" value="Unassembled WGS sequence"/>
</dbReference>
<name>A0ABD6DMV3_9EURY</name>
<dbReference type="InterPro" id="IPR043931">
    <property type="entry name" value="DUF5779"/>
</dbReference>
<comment type="caution">
    <text evidence="1">The sequence shown here is derived from an EMBL/GenBank/DDBJ whole genome shotgun (WGS) entry which is preliminary data.</text>
</comment>
<gene>
    <name evidence="1" type="ORF">ACFSBL_10650</name>
</gene>
<proteinExistence type="predicted"/>
<accession>A0ABD6DMV3</accession>
<dbReference type="EMBL" id="JBHUDO010000002">
    <property type="protein sequence ID" value="MFD1646141.1"/>
    <property type="molecule type" value="Genomic_DNA"/>
</dbReference>
<evidence type="ECO:0000313" key="1">
    <source>
        <dbReference type="EMBL" id="MFD1646141.1"/>
    </source>
</evidence>
<sequence length="100" mass="10777">MSNFDLDLNAVEDHLPDETADGEDLAGAVELGHLDGSTSDEEWIETVMNGRILVLNVEGDVNELASGFARKIKNEGGGLVHFRGFLIVSPPGIEIDTDRV</sequence>
<dbReference type="AlphaFoldDB" id="A0ABD6DMV3"/>
<dbReference type="Pfam" id="PF19091">
    <property type="entry name" value="DUF5779"/>
    <property type="match status" value="1"/>
</dbReference>
<protein>
    <submittedName>
        <fullName evidence="1">DUF5779 family protein</fullName>
    </submittedName>
</protein>
<organism evidence="1 2">
    <name type="scientific">Haloarchaeobius litoreus</name>
    <dbReference type="NCBI Taxonomy" id="755306"/>
    <lineage>
        <taxon>Archaea</taxon>
        <taxon>Methanobacteriati</taxon>
        <taxon>Methanobacteriota</taxon>
        <taxon>Stenosarchaea group</taxon>
        <taxon>Halobacteria</taxon>
        <taxon>Halobacteriales</taxon>
        <taxon>Halorubellaceae</taxon>
        <taxon>Haloarchaeobius</taxon>
    </lineage>
</organism>
<dbReference type="RefSeq" id="WP_256398336.1">
    <property type="nucleotide sequence ID" value="NZ_JANHJR010000001.1"/>
</dbReference>